<dbReference type="Pfam" id="PF18911">
    <property type="entry name" value="PKD_4"/>
    <property type="match status" value="2"/>
</dbReference>
<comment type="caution">
    <text evidence="3">The sequence shown here is derived from an EMBL/GenBank/DDBJ whole genome shotgun (WGS) entry which is preliminary data.</text>
</comment>
<accession>A0ABS8EMD7</accession>
<feature type="domain" description="PKD" evidence="2">
    <location>
        <begin position="152"/>
        <end position="200"/>
    </location>
</feature>
<evidence type="ECO:0000256" key="1">
    <source>
        <dbReference type="SAM" id="MobiDB-lite"/>
    </source>
</evidence>
<proteinExistence type="predicted"/>
<gene>
    <name evidence="3" type="ORF">J1C55_05440</name>
</gene>
<dbReference type="InterPro" id="IPR022409">
    <property type="entry name" value="PKD/Chitinase_dom"/>
</dbReference>
<dbReference type="RefSeq" id="WP_227476476.1">
    <property type="nucleotide sequence ID" value="NZ_JAFMPT010000005.1"/>
</dbReference>
<keyword evidence="4" id="KW-1185">Reference proteome</keyword>
<dbReference type="Proteomes" id="UP000778797">
    <property type="component" value="Unassembled WGS sequence"/>
</dbReference>
<dbReference type="InterPro" id="IPR013783">
    <property type="entry name" value="Ig-like_fold"/>
</dbReference>
<name>A0ABS8EMD7_9FLAO</name>
<dbReference type="SUPFAM" id="SSF49299">
    <property type="entry name" value="PKD domain"/>
    <property type="match status" value="2"/>
</dbReference>
<dbReference type="PANTHER" id="PTHR36842">
    <property type="entry name" value="PROTEIN TOLB HOMOLOG"/>
    <property type="match status" value="1"/>
</dbReference>
<feature type="domain" description="PKD" evidence="2">
    <location>
        <begin position="46"/>
        <end position="130"/>
    </location>
</feature>
<evidence type="ECO:0000259" key="2">
    <source>
        <dbReference type="PROSITE" id="PS50093"/>
    </source>
</evidence>
<dbReference type="CDD" id="cd00146">
    <property type="entry name" value="PKD"/>
    <property type="match status" value="2"/>
</dbReference>
<dbReference type="PROSITE" id="PS50093">
    <property type="entry name" value="PKD"/>
    <property type="match status" value="2"/>
</dbReference>
<reference evidence="4" key="1">
    <citation type="submission" date="2021-03" db="EMBL/GenBank/DDBJ databases">
        <title>Genome of Cognatishimia sp. F0-27.</title>
        <authorList>
            <person name="Ping X."/>
        </authorList>
    </citation>
    <scope>NUCLEOTIDE SEQUENCE [LARGE SCALE GENOMIC DNA]</scope>
    <source>
        <strain evidence="4">E313</strain>
    </source>
</reference>
<sequence>MNTINFNKNTFKLNFILLLVFSFVFFSCEFIDDLPEEGSIADETPPASFFTFEAGTGVNDFTRVVFANQSDNAIVFNWDFGDGNTSNDVDPTNIFPSQGTYVVSLTASDSLNQTSVHTETIEIIQPPASADFNFTTAGLIVEFTDNSVFAESHSWDFGDGNTSTDTNPTHTYAVPGAYNVTLVITDSNGVTADIVKEVNVGVVATFDAVIQNGDMESYPTSEMNNNDLVDAWTIDPDNSFNDSSSSTFNFWRNDPLESWVSNPVNNGGSGTTDKASSSGTDAQSAGGTSGRSLKFDSSGERAYQPFEIETNVGYEISAFIKSETTPEGVVEGTFYVLSGQPTSDDDLMSLALASHEVIAGPEVDTWQQVTFNFNASSSFAFPQSRVDESTEDILDSVVQRFVILYFVPTNTVTGSNEVFLTDIEITTL</sequence>
<protein>
    <submittedName>
        <fullName evidence="3">PKD domain-containing protein</fullName>
    </submittedName>
</protein>
<dbReference type="SMART" id="SM00089">
    <property type="entry name" value="PKD"/>
    <property type="match status" value="2"/>
</dbReference>
<dbReference type="PANTHER" id="PTHR36842:SF1">
    <property type="entry name" value="PROTEIN TOLB"/>
    <property type="match status" value="1"/>
</dbReference>
<dbReference type="Gene3D" id="2.60.40.10">
    <property type="entry name" value="Immunoglobulins"/>
    <property type="match status" value="2"/>
</dbReference>
<organism evidence="3 4">
    <name type="scientific">Winogradskyella immobilis</name>
    <dbReference type="NCBI Taxonomy" id="2816852"/>
    <lineage>
        <taxon>Bacteria</taxon>
        <taxon>Pseudomonadati</taxon>
        <taxon>Bacteroidota</taxon>
        <taxon>Flavobacteriia</taxon>
        <taxon>Flavobacteriales</taxon>
        <taxon>Flavobacteriaceae</taxon>
        <taxon>Winogradskyella</taxon>
    </lineage>
</organism>
<evidence type="ECO:0000313" key="3">
    <source>
        <dbReference type="EMBL" id="MCC1484027.1"/>
    </source>
</evidence>
<evidence type="ECO:0000313" key="4">
    <source>
        <dbReference type="Proteomes" id="UP000778797"/>
    </source>
</evidence>
<feature type="region of interest" description="Disordered" evidence="1">
    <location>
        <begin position="261"/>
        <end position="298"/>
    </location>
</feature>
<dbReference type="InterPro" id="IPR000601">
    <property type="entry name" value="PKD_dom"/>
</dbReference>
<dbReference type="InterPro" id="IPR035986">
    <property type="entry name" value="PKD_dom_sf"/>
</dbReference>
<feature type="compositionally biased region" description="Polar residues" evidence="1">
    <location>
        <begin position="261"/>
        <end position="286"/>
    </location>
</feature>
<dbReference type="EMBL" id="JAFMPT010000005">
    <property type="protein sequence ID" value="MCC1484027.1"/>
    <property type="molecule type" value="Genomic_DNA"/>
</dbReference>
<reference evidence="4" key="2">
    <citation type="submission" date="2023-07" db="EMBL/GenBank/DDBJ databases">
        <title>Genome of Winogradskyella sp. E313.</title>
        <authorList>
            <person name="Zhou Y."/>
        </authorList>
    </citation>
    <scope>NUCLEOTIDE SEQUENCE [LARGE SCALE GENOMIC DNA]</scope>
    <source>
        <strain evidence="4">E313</strain>
    </source>
</reference>